<evidence type="ECO:0000313" key="5">
    <source>
        <dbReference type="EMBL" id="SFC39680.1"/>
    </source>
</evidence>
<name>A0A1I1J2J3_9BACT</name>
<dbReference type="InterPro" id="IPR004329">
    <property type="entry name" value="CcmE"/>
</dbReference>
<keyword evidence="6" id="KW-1185">Reference proteome</keyword>
<dbReference type="InterPro" id="IPR036127">
    <property type="entry name" value="CcmE-like_sf"/>
</dbReference>
<dbReference type="Pfam" id="PF03100">
    <property type="entry name" value="CcmE"/>
    <property type="match status" value="1"/>
</dbReference>
<comment type="subcellular location">
    <subcellularLocation>
        <location evidence="1">Membrane</location>
    </subcellularLocation>
</comment>
<accession>A0A1I1J2J3</accession>
<dbReference type="GO" id="GO:0020037">
    <property type="term" value="F:heme binding"/>
    <property type="evidence" value="ECO:0007669"/>
    <property type="project" value="InterPro"/>
</dbReference>
<dbReference type="AlphaFoldDB" id="A0A1I1J2J3"/>
<proteinExistence type="predicted"/>
<dbReference type="STRING" id="662367.SAMN05216167_1011016"/>
<dbReference type="EMBL" id="FOLQ01000001">
    <property type="protein sequence ID" value="SFC39680.1"/>
    <property type="molecule type" value="Genomic_DNA"/>
</dbReference>
<protein>
    <submittedName>
        <fullName evidence="5">Cytochrome c-type biogenesis protein CcmE</fullName>
    </submittedName>
</protein>
<keyword evidence="4" id="KW-0472">Membrane</keyword>
<dbReference type="GO" id="GO:0017004">
    <property type="term" value="P:cytochrome complex assembly"/>
    <property type="evidence" value="ECO:0007669"/>
    <property type="project" value="UniProtKB-KW"/>
</dbReference>
<dbReference type="GO" id="GO:0017003">
    <property type="term" value="P:protein-heme linkage"/>
    <property type="evidence" value="ECO:0007669"/>
    <property type="project" value="InterPro"/>
</dbReference>
<dbReference type="OrthoDB" id="1524250at2"/>
<organism evidence="5 6">
    <name type="scientific">Spirosoma endophyticum</name>
    <dbReference type="NCBI Taxonomy" id="662367"/>
    <lineage>
        <taxon>Bacteria</taxon>
        <taxon>Pseudomonadati</taxon>
        <taxon>Bacteroidota</taxon>
        <taxon>Cytophagia</taxon>
        <taxon>Cytophagales</taxon>
        <taxon>Cytophagaceae</taxon>
        <taxon>Spirosoma</taxon>
    </lineage>
</organism>
<sequence length="146" mass="16126">MKISHILGIVVIALAIGIIVSTAGDASSYVTFKQATELAKDGDDKMIHVVGKVQKDAKGRITDMLYNPAIDPNHFEFTLVDNDSHAQKVVYNSPKPQDFERSEQIVIIGAMQGDHFQCNKILLKCPSKYQDGKLETTEHEAKTAQL</sequence>
<dbReference type="Gene3D" id="2.40.50.140">
    <property type="entry name" value="Nucleic acid-binding proteins"/>
    <property type="match status" value="1"/>
</dbReference>
<gene>
    <name evidence="5" type="ORF">SAMN05216167_1011016</name>
</gene>
<evidence type="ECO:0000256" key="4">
    <source>
        <dbReference type="ARBA" id="ARBA00023136"/>
    </source>
</evidence>
<dbReference type="Proteomes" id="UP000198598">
    <property type="component" value="Unassembled WGS sequence"/>
</dbReference>
<keyword evidence="3" id="KW-0201">Cytochrome c-type biogenesis</keyword>
<dbReference type="RefSeq" id="WP_093823469.1">
    <property type="nucleotide sequence ID" value="NZ_FOLQ01000001.1"/>
</dbReference>
<keyword evidence="2" id="KW-0349">Heme</keyword>
<reference evidence="5 6" key="1">
    <citation type="submission" date="2016-10" db="EMBL/GenBank/DDBJ databases">
        <authorList>
            <person name="de Groot N.N."/>
        </authorList>
    </citation>
    <scope>NUCLEOTIDE SEQUENCE [LARGE SCALE GENOMIC DNA]</scope>
    <source>
        <strain evidence="5 6">DSM 26130</strain>
    </source>
</reference>
<evidence type="ECO:0000313" key="6">
    <source>
        <dbReference type="Proteomes" id="UP000198598"/>
    </source>
</evidence>
<keyword evidence="2" id="KW-0479">Metal-binding</keyword>
<dbReference type="InterPro" id="IPR012340">
    <property type="entry name" value="NA-bd_OB-fold"/>
</dbReference>
<evidence type="ECO:0000256" key="1">
    <source>
        <dbReference type="ARBA" id="ARBA00004370"/>
    </source>
</evidence>
<dbReference type="SUPFAM" id="SSF82093">
    <property type="entry name" value="Heme chaperone CcmE"/>
    <property type="match status" value="1"/>
</dbReference>
<keyword evidence="2" id="KW-0408">Iron</keyword>
<dbReference type="GO" id="GO:0005886">
    <property type="term" value="C:plasma membrane"/>
    <property type="evidence" value="ECO:0007669"/>
    <property type="project" value="InterPro"/>
</dbReference>
<evidence type="ECO:0000256" key="3">
    <source>
        <dbReference type="ARBA" id="ARBA00022748"/>
    </source>
</evidence>
<evidence type="ECO:0000256" key="2">
    <source>
        <dbReference type="ARBA" id="ARBA00022617"/>
    </source>
</evidence>